<evidence type="ECO:0000313" key="2">
    <source>
        <dbReference type="Proteomes" id="UP000201946"/>
    </source>
</evidence>
<dbReference type="GeneID" id="26796399"/>
<reference evidence="1 2" key="1">
    <citation type="journal article" date="2015" name="Genome Announc.">
        <title>Genome Sequence of Mycobacteriophage Mindy.</title>
        <authorList>
            <person name="Pope W.H."/>
            <person name="Bernstein N.I."/>
            <person name="Fasolas C.S."/>
            <person name="Mezghani N."/>
            <person name="Pressimone C.A."/>
            <person name="Selvakumar P."/>
            <person name="Stanton A.C."/>
            <person name="Lapin J.S."/>
            <person name="Prout A.K."/>
            <person name="Grubb S.R."/>
            <person name="Warner M.H."/>
            <person name="Bowman C.A."/>
            <person name="Russell D.A."/>
            <person name="Hatfull G.F."/>
        </authorList>
    </citation>
    <scope>NUCLEOTIDE SEQUENCE [LARGE SCALE GENOMIC DNA]</scope>
</reference>
<protein>
    <submittedName>
        <fullName evidence="1">Uncharacterized protein</fullName>
    </submittedName>
</protein>
<dbReference type="RefSeq" id="YP_009225401.1">
    <property type="nucleotide sequence ID" value="NC_029093.1"/>
</dbReference>
<dbReference type="KEGG" id="vg:26796399"/>
<sequence>MKFLLVMAAVVIAGDWYLERQERGLADGQ</sequence>
<dbReference type="EMBL" id="KR080204">
    <property type="protein sequence ID" value="AKF15144.1"/>
    <property type="molecule type" value="Genomic_DNA"/>
</dbReference>
<evidence type="ECO:0000313" key="1">
    <source>
        <dbReference type="EMBL" id="AKF15144.1"/>
    </source>
</evidence>
<accession>A0A0F6WF60</accession>
<proteinExistence type="predicted"/>
<name>A0A0F6WF60_9CAUD</name>
<gene>
    <name evidence="1" type="primary">116</name>
    <name evidence="1" type="ORF">SEA_MINDY_116</name>
</gene>
<dbReference type="Proteomes" id="UP000201946">
    <property type="component" value="Segment"/>
</dbReference>
<organism evidence="1 2">
    <name type="scientific">Mycobacterium phage Mindy</name>
    <dbReference type="NCBI Taxonomy" id="1647311"/>
    <lineage>
        <taxon>Viruses</taxon>
        <taxon>Duplodnaviria</taxon>
        <taxon>Heunggongvirae</taxon>
        <taxon>Uroviricota</taxon>
        <taxon>Caudoviricetes</taxon>
        <taxon>Kostyavirus</taxon>
        <taxon>Kostyavirus toto</taxon>
    </lineage>
</organism>